<accession>A0AAU9YZ13</accession>
<feature type="transmembrane region" description="Helical" evidence="2">
    <location>
        <begin position="185"/>
        <end position="207"/>
    </location>
</feature>
<dbReference type="AlphaFoldDB" id="A0AAU9YZ13"/>
<keyword evidence="2" id="KW-1133">Transmembrane helix</keyword>
<dbReference type="PANTHER" id="PTHR37360">
    <property type="entry name" value="FRAGILE X MENTAL RETARDATION 1 NEIGHBOR PROTEIN"/>
    <property type="match status" value="1"/>
</dbReference>
<feature type="compositionally biased region" description="Basic and acidic residues" evidence="1">
    <location>
        <begin position="235"/>
        <end position="249"/>
    </location>
</feature>
<gene>
    <name evidence="3" type="primary">Fmr1nb</name>
    <name evidence="3" type="ORF">PHOROB_LOCUS3847</name>
</gene>
<dbReference type="PANTHER" id="PTHR37360:SF1">
    <property type="entry name" value="FMR1 NEIGHBOR PROTEIN"/>
    <property type="match status" value="1"/>
</dbReference>
<evidence type="ECO:0000256" key="1">
    <source>
        <dbReference type="SAM" id="MobiDB-lite"/>
    </source>
</evidence>
<protein>
    <submittedName>
        <fullName evidence="3">Fmr1nb protein</fullName>
    </submittedName>
</protein>
<feature type="transmembrane region" description="Helical" evidence="2">
    <location>
        <begin position="80"/>
        <end position="98"/>
    </location>
</feature>
<feature type="region of interest" description="Disordered" evidence="1">
    <location>
        <begin position="220"/>
        <end position="259"/>
    </location>
</feature>
<dbReference type="Proteomes" id="UP001152836">
    <property type="component" value="Unassembled WGS sequence"/>
</dbReference>
<dbReference type="InterPro" id="IPR055331">
    <property type="entry name" value="FMR1-like"/>
</dbReference>
<feature type="compositionally biased region" description="Basic residues" evidence="1">
    <location>
        <begin position="223"/>
        <end position="234"/>
    </location>
</feature>
<name>A0AAU9YZ13_PHORO</name>
<evidence type="ECO:0000313" key="4">
    <source>
        <dbReference type="Proteomes" id="UP001152836"/>
    </source>
</evidence>
<keyword evidence="4" id="KW-1185">Reference proteome</keyword>
<evidence type="ECO:0000313" key="3">
    <source>
        <dbReference type="EMBL" id="CAH6781543.1"/>
    </source>
</evidence>
<keyword evidence="2" id="KW-0812">Transmembrane</keyword>
<comment type="caution">
    <text evidence="3">The sequence shown here is derived from an EMBL/GenBank/DDBJ whole genome shotgun (WGS) entry which is preliminary data.</text>
</comment>
<reference evidence="3" key="1">
    <citation type="submission" date="2022-06" db="EMBL/GenBank/DDBJ databases">
        <authorList>
            <person name="Andreotti S."/>
            <person name="Wyler E."/>
        </authorList>
    </citation>
    <scope>NUCLEOTIDE SEQUENCE</scope>
</reference>
<sequence length="259" mass="29810">MLSDLSPSQRRNRSKDQAFRGEHLKMAAADSRYRGENPALRIYQGAWSSDQGINMAPGPQFGFWAAVCQCLRNMWAQRHLGLFLLLLWTLVILCYLVNSDSVSPREKVPWHSEAPEHGSKWEILVNFFFPTTCIIRENQEVVACNKQPYLSKTECLRSKCCFSSSETKMRCYAPIEDKPTQMLRVFGFSVISMIILGFLPVYCCFLCRRRGKMNRVLKDLKKQKTKLKRGPKTRKAPEEERGDRKEQEARGNFLSGLSA</sequence>
<organism evidence="3 4">
    <name type="scientific">Phodopus roborovskii</name>
    <name type="common">Roborovski's desert hamster</name>
    <name type="synonym">Cricetulus roborovskii</name>
    <dbReference type="NCBI Taxonomy" id="109678"/>
    <lineage>
        <taxon>Eukaryota</taxon>
        <taxon>Metazoa</taxon>
        <taxon>Chordata</taxon>
        <taxon>Craniata</taxon>
        <taxon>Vertebrata</taxon>
        <taxon>Euteleostomi</taxon>
        <taxon>Mammalia</taxon>
        <taxon>Eutheria</taxon>
        <taxon>Euarchontoglires</taxon>
        <taxon>Glires</taxon>
        <taxon>Rodentia</taxon>
        <taxon>Myomorpha</taxon>
        <taxon>Muroidea</taxon>
        <taxon>Cricetidae</taxon>
        <taxon>Cricetinae</taxon>
        <taxon>Phodopus</taxon>
    </lineage>
</organism>
<evidence type="ECO:0000256" key="2">
    <source>
        <dbReference type="SAM" id="Phobius"/>
    </source>
</evidence>
<proteinExistence type="predicted"/>
<keyword evidence="2" id="KW-0472">Membrane</keyword>
<dbReference type="EMBL" id="CALSGD010001073">
    <property type="protein sequence ID" value="CAH6781543.1"/>
    <property type="molecule type" value="Genomic_DNA"/>
</dbReference>